<dbReference type="EMBL" id="CP012670">
    <property type="protein sequence ID" value="AUX20104.1"/>
    <property type="molecule type" value="Genomic_DNA"/>
</dbReference>
<name>A0A4P2PU00_SORCE</name>
<dbReference type="PANTHER" id="PTHR23150:SF19">
    <property type="entry name" value="FORMYLGLYCINE-GENERATING ENZYME"/>
    <property type="match status" value="1"/>
</dbReference>
<proteinExistence type="predicted"/>
<dbReference type="Proteomes" id="UP000295781">
    <property type="component" value="Chromosome"/>
</dbReference>
<evidence type="ECO:0000313" key="3">
    <source>
        <dbReference type="Proteomes" id="UP000295781"/>
    </source>
</evidence>
<dbReference type="InterPro" id="IPR051043">
    <property type="entry name" value="Sulfatase_Mod_Factor_Kinase"/>
</dbReference>
<dbReference type="SUPFAM" id="SSF56436">
    <property type="entry name" value="C-type lectin-like"/>
    <property type="match status" value="1"/>
</dbReference>
<dbReference type="AlphaFoldDB" id="A0A4P2PU00"/>
<sequence length="341" mass="36537">MPDVGPVEPAQCETVGEQRCTGDRLEVCDANWQWQVDASCPFCLDGACLTAPRPRCVGLPATCGPDGDEDCCATLPVPGGEFDRYNDPALHVTLTRDFALDRFEVTVGRFRGFVASYTGEPPEEGAGAHPRVPGSGWDPAWNDALPEDAEALKKALLCGQVSAGLWTDEPGENEDKPINCVRWVVAFAFCAWDGGYLPTEAEWLRAAGGTAQSLYPWGGEDLPPDDRAVFGCRGDGSPSPDCSDEDIPRVGSFSPGGDGEWGHADLVGSMNEWALDVRGDLPAECTDCASLDATAPIYRIRSGGHWRAGAGELKLDPGNRVGVNQSYQYDDLGIRCARELP</sequence>
<dbReference type="GO" id="GO:0120147">
    <property type="term" value="F:formylglycine-generating oxidase activity"/>
    <property type="evidence" value="ECO:0007669"/>
    <property type="project" value="TreeGrafter"/>
</dbReference>
<evidence type="ECO:0000313" key="2">
    <source>
        <dbReference type="EMBL" id="AUX20104.1"/>
    </source>
</evidence>
<feature type="domain" description="Sulfatase-modifying factor enzyme-like" evidence="1">
    <location>
        <begin position="74"/>
        <end position="338"/>
    </location>
</feature>
<dbReference type="RefSeq" id="WP_165373006.1">
    <property type="nucleotide sequence ID" value="NZ_CP012670.1"/>
</dbReference>
<accession>A0A4P2PU00</accession>
<dbReference type="InterPro" id="IPR042095">
    <property type="entry name" value="SUMF_sf"/>
</dbReference>
<dbReference type="Pfam" id="PF03781">
    <property type="entry name" value="FGE-sulfatase"/>
    <property type="match status" value="1"/>
</dbReference>
<evidence type="ECO:0000259" key="1">
    <source>
        <dbReference type="Pfam" id="PF03781"/>
    </source>
</evidence>
<dbReference type="InterPro" id="IPR016187">
    <property type="entry name" value="CTDL_fold"/>
</dbReference>
<dbReference type="InterPro" id="IPR005532">
    <property type="entry name" value="SUMF_dom"/>
</dbReference>
<gene>
    <name evidence="2" type="ORF">SOCEGT47_005670</name>
</gene>
<dbReference type="PANTHER" id="PTHR23150">
    <property type="entry name" value="SULFATASE MODIFYING FACTOR 1, 2"/>
    <property type="match status" value="1"/>
</dbReference>
<organism evidence="2 3">
    <name type="scientific">Sorangium cellulosum</name>
    <name type="common">Polyangium cellulosum</name>
    <dbReference type="NCBI Taxonomy" id="56"/>
    <lineage>
        <taxon>Bacteria</taxon>
        <taxon>Pseudomonadati</taxon>
        <taxon>Myxococcota</taxon>
        <taxon>Polyangia</taxon>
        <taxon>Polyangiales</taxon>
        <taxon>Polyangiaceae</taxon>
        <taxon>Sorangium</taxon>
    </lineage>
</organism>
<dbReference type="Gene3D" id="3.90.1580.10">
    <property type="entry name" value="paralog of FGE (formylglycine-generating enzyme)"/>
    <property type="match status" value="1"/>
</dbReference>
<reference evidence="2 3" key="1">
    <citation type="submission" date="2015-09" db="EMBL/GenBank/DDBJ databases">
        <title>Sorangium comparison.</title>
        <authorList>
            <person name="Zaburannyi N."/>
            <person name="Bunk B."/>
            <person name="Overmann J."/>
            <person name="Mueller R."/>
        </authorList>
    </citation>
    <scope>NUCLEOTIDE SEQUENCE [LARGE SCALE GENOMIC DNA]</scope>
    <source>
        <strain evidence="2 3">So ceGT47</strain>
    </source>
</reference>
<protein>
    <recommendedName>
        <fullName evidence="1">Sulfatase-modifying factor enzyme-like domain-containing protein</fullName>
    </recommendedName>
</protein>